<dbReference type="InterPro" id="IPR013011">
    <property type="entry name" value="PTS_EIIB_2"/>
</dbReference>
<organism evidence="9 10">
    <name type="scientific">Eubacterium ventriosum</name>
    <dbReference type="NCBI Taxonomy" id="39496"/>
    <lineage>
        <taxon>Bacteria</taxon>
        <taxon>Bacillati</taxon>
        <taxon>Bacillota</taxon>
        <taxon>Clostridia</taxon>
        <taxon>Eubacteriales</taxon>
        <taxon>Eubacteriaceae</taxon>
        <taxon>Eubacterium</taxon>
    </lineage>
</organism>
<dbReference type="InterPro" id="IPR007737">
    <property type="entry name" value="Mga_HTH"/>
</dbReference>
<evidence type="ECO:0000313" key="9">
    <source>
        <dbReference type="EMBL" id="RHA19607.1"/>
    </source>
</evidence>
<dbReference type="GO" id="GO:0008982">
    <property type="term" value="F:protein-N(PI)-phosphohistidine-sugar phosphotransferase activity"/>
    <property type="evidence" value="ECO:0007669"/>
    <property type="project" value="InterPro"/>
</dbReference>
<dbReference type="PANTHER" id="PTHR30185">
    <property type="entry name" value="CRYPTIC BETA-GLUCOSIDE BGL OPERON ANTITERMINATOR"/>
    <property type="match status" value="1"/>
</dbReference>
<dbReference type="InterPro" id="IPR002178">
    <property type="entry name" value="PTS_EIIA_type-2_dom"/>
</dbReference>
<keyword evidence="1" id="KW-0808">Transferase</keyword>
<dbReference type="GO" id="GO:0009401">
    <property type="term" value="P:phosphoenolpyruvate-dependent sugar phosphotransferase system"/>
    <property type="evidence" value="ECO:0007669"/>
    <property type="project" value="InterPro"/>
</dbReference>
<evidence type="ECO:0000313" key="10">
    <source>
        <dbReference type="Proteomes" id="UP000284779"/>
    </source>
</evidence>
<dbReference type="Pfam" id="PF00359">
    <property type="entry name" value="PTS_EIIA_2"/>
    <property type="match status" value="1"/>
</dbReference>
<accession>A0A413RAY4</accession>
<protein>
    <submittedName>
        <fullName evidence="9">Transcription antiterminator</fullName>
    </submittedName>
</protein>
<dbReference type="InterPro" id="IPR036390">
    <property type="entry name" value="WH_DNA-bd_sf"/>
</dbReference>
<gene>
    <name evidence="9" type="ORF">DW944_04510</name>
</gene>
<dbReference type="InterPro" id="IPR016152">
    <property type="entry name" value="PTrfase/Anion_transptr"/>
</dbReference>
<dbReference type="PROSITE" id="PS51099">
    <property type="entry name" value="PTS_EIIB_TYPE_2"/>
    <property type="match status" value="1"/>
</dbReference>
<evidence type="ECO:0000256" key="1">
    <source>
        <dbReference type="ARBA" id="ARBA00022679"/>
    </source>
</evidence>
<evidence type="ECO:0000259" key="8">
    <source>
        <dbReference type="PROSITE" id="PS51372"/>
    </source>
</evidence>
<dbReference type="PANTHER" id="PTHR30185:SF9">
    <property type="entry name" value="MANNITOL-SPECIFIC PHOSPHOTRANSFERASE ENZYME IIA COMPONENT"/>
    <property type="match status" value="1"/>
</dbReference>
<keyword evidence="10" id="KW-1185">Reference proteome</keyword>
<dbReference type="EMBL" id="QSFD01000003">
    <property type="protein sequence ID" value="RHA19607.1"/>
    <property type="molecule type" value="Genomic_DNA"/>
</dbReference>
<evidence type="ECO:0000256" key="3">
    <source>
        <dbReference type="ARBA" id="ARBA00023015"/>
    </source>
</evidence>
<dbReference type="Pfam" id="PF00874">
    <property type="entry name" value="PRD"/>
    <property type="match status" value="1"/>
</dbReference>
<dbReference type="SUPFAM" id="SSF46785">
    <property type="entry name" value="Winged helix' DNA-binding domain"/>
    <property type="match status" value="1"/>
</dbReference>
<dbReference type="InterPro" id="IPR011608">
    <property type="entry name" value="PRD"/>
</dbReference>
<dbReference type="PROSITE" id="PS51094">
    <property type="entry name" value="PTS_EIIA_TYPE_2"/>
    <property type="match status" value="1"/>
</dbReference>
<dbReference type="Gene3D" id="3.40.50.2300">
    <property type="match status" value="1"/>
</dbReference>
<dbReference type="CDD" id="cd05568">
    <property type="entry name" value="PTS_IIB_bgl_like"/>
    <property type="match status" value="1"/>
</dbReference>
<dbReference type="SUPFAM" id="SSF52794">
    <property type="entry name" value="PTS system IIB component-like"/>
    <property type="match status" value="1"/>
</dbReference>
<keyword evidence="4" id="KW-0010">Activator</keyword>
<evidence type="ECO:0000259" key="7">
    <source>
        <dbReference type="PROSITE" id="PS51099"/>
    </source>
</evidence>
<keyword evidence="5" id="KW-0804">Transcription</keyword>
<keyword evidence="3" id="KW-0805">Transcription regulation</keyword>
<dbReference type="Gene3D" id="1.10.10.10">
    <property type="entry name" value="Winged helix-like DNA-binding domain superfamily/Winged helix DNA-binding domain"/>
    <property type="match status" value="2"/>
</dbReference>
<dbReference type="InterPro" id="IPR050661">
    <property type="entry name" value="BglG_antiterminators"/>
</dbReference>
<dbReference type="SUPFAM" id="SSF63520">
    <property type="entry name" value="PTS-regulatory domain, PRD"/>
    <property type="match status" value="1"/>
</dbReference>
<comment type="caution">
    <text evidence="9">The sequence shown here is derived from an EMBL/GenBank/DDBJ whole genome shotgun (WGS) entry which is preliminary data.</text>
</comment>
<dbReference type="Gene3D" id="3.40.930.10">
    <property type="entry name" value="Mannitol-specific EII, Chain A"/>
    <property type="match status" value="1"/>
</dbReference>
<dbReference type="InterPro" id="IPR036634">
    <property type="entry name" value="PRD_sf"/>
</dbReference>
<evidence type="ECO:0000256" key="5">
    <source>
        <dbReference type="ARBA" id="ARBA00023163"/>
    </source>
</evidence>
<dbReference type="RefSeq" id="WP_117969970.1">
    <property type="nucleotide sequence ID" value="NZ_QSFD01000003.1"/>
</dbReference>
<proteinExistence type="predicted"/>
<dbReference type="GO" id="GO:0006355">
    <property type="term" value="P:regulation of DNA-templated transcription"/>
    <property type="evidence" value="ECO:0007669"/>
    <property type="project" value="InterPro"/>
</dbReference>
<dbReference type="Gene3D" id="1.10.1790.10">
    <property type="entry name" value="PRD domain"/>
    <property type="match status" value="1"/>
</dbReference>
<feature type="domain" description="PRD" evidence="8">
    <location>
        <begin position="285"/>
        <end position="392"/>
    </location>
</feature>
<feature type="domain" description="PTS EIIB type-2" evidence="7">
    <location>
        <begin position="396"/>
        <end position="483"/>
    </location>
</feature>
<dbReference type="InterPro" id="IPR036388">
    <property type="entry name" value="WH-like_DNA-bd_sf"/>
</dbReference>
<dbReference type="SUPFAM" id="SSF55804">
    <property type="entry name" value="Phoshotransferase/anion transport protein"/>
    <property type="match status" value="1"/>
</dbReference>
<reference evidence="9 10" key="1">
    <citation type="submission" date="2018-08" db="EMBL/GenBank/DDBJ databases">
        <title>A genome reference for cultivated species of the human gut microbiota.</title>
        <authorList>
            <person name="Zou Y."/>
            <person name="Xue W."/>
            <person name="Luo G."/>
        </authorList>
    </citation>
    <scope>NUCLEOTIDE SEQUENCE [LARGE SCALE GENOMIC DNA]</scope>
    <source>
        <strain evidence="9 10">AM44-11BH</strain>
    </source>
</reference>
<dbReference type="Pfam" id="PF05043">
    <property type="entry name" value="Mga"/>
    <property type="match status" value="1"/>
</dbReference>
<sequence length="676" mass="78594">MTEAYISTRCKKILYMIMASDTYVSLPQISEEFKLSKRSIYYELCKINDWLSVQGINEITVVRGKGIKLTEEEKQQIEQVMEKGGAKEEYIFSPMERIYFIICYIIKSKEAVNVEQLAEYLQVSRNTIFNDIRVVVKQLQDFDLTLGYKSKQGYFIDGDSIRIRALFMLYINMLKPVYESETFSCLKDNSVEENLKKLQKIETKLNTSYVEGTLRSIAMLIPLMEKGNEELYFPDLKKEELENSQEYSLIEEEFPNLIEKEKIYLCLHLLGSRVSMNTMDVFNNYSKESNYELSKALVAEFEKVACVKFEDKDDLEKALYYHLNTSMYRFQYGIQVGNPMLEDVVREYSELFDLTKIVCHYLEQQIGLPVPEGEVAYLTLHFGAHLQKEEEQNEKIRVLIVCTNGISSGNMIKHELLKMLPQVDIVGVVSNKEAINVHDICDVVISTHKINCLVPVIVVHPILTDFDKKLILNHSVFKNLQGNVDVDELFQTIKKFVDNDKRDDLYNELQKYFESRNQRMTVYLDKKKKGLLDLLSKDLVFVENKKCRWEEALRKSAKPLEERGTINEQYIESIIDSLRYYGPYMFITKDVVLAHSQPKDNVNDLGVSIGVFKEPVQFSNFHEAKIIIVMSAKDQEKHLRVLKDIMGVFSVEKNVEKLEMAENPDEILDSLKLLIK</sequence>
<evidence type="ECO:0000256" key="2">
    <source>
        <dbReference type="ARBA" id="ARBA00022737"/>
    </source>
</evidence>
<dbReference type="Proteomes" id="UP000284779">
    <property type="component" value="Unassembled WGS sequence"/>
</dbReference>
<dbReference type="AlphaFoldDB" id="A0A413RAY4"/>
<dbReference type="InterPro" id="IPR036095">
    <property type="entry name" value="PTS_EIIB-like_sf"/>
</dbReference>
<name>A0A413RAY4_9FIRM</name>
<dbReference type="PROSITE" id="PS51372">
    <property type="entry name" value="PRD_2"/>
    <property type="match status" value="1"/>
</dbReference>
<evidence type="ECO:0000259" key="6">
    <source>
        <dbReference type="PROSITE" id="PS51094"/>
    </source>
</evidence>
<feature type="domain" description="PTS EIIA type-2" evidence="6">
    <location>
        <begin position="533"/>
        <end position="674"/>
    </location>
</feature>
<evidence type="ECO:0000256" key="4">
    <source>
        <dbReference type="ARBA" id="ARBA00023159"/>
    </source>
</evidence>
<keyword evidence="2" id="KW-0677">Repeat</keyword>